<comment type="catalytic activity">
    <reaction evidence="7 13">
        <text>UDP-N-acetyl-alpha-D-muramoyl-L-alanyl-D-glutamate + meso-2,6-diaminopimelate + ATP = UDP-N-acetyl-alpha-D-muramoyl-L-alanyl-gamma-D-glutamyl-meso-2,6-diaminopimelate + ADP + phosphate + H(+)</text>
        <dbReference type="Rhea" id="RHEA:23676"/>
        <dbReference type="ChEBI" id="CHEBI:15378"/>
        <dbReference type="ChEBI" id="CHEBI:30616"/>
        <dbReference type="ChEBI" id="CHEBI:43474"/>
        <dbReference type="ChEBI" id="CHEBI:57791"/>
        <dbReference type="ChEBI" id="CHEBI:83900"/>
        <dbReference type="ChEBI" id="CHEBI:83905"/>
        <dbReference type="ChEBI" id="CHEBI:456216"/>
        <dbReference type="EC" id="6.3.2.13"/>
    </reaction>
</comment>
<dbReference type="NCBIfam" id="NF001126">
    <property type="entry name" value="PRK00139.1-4"/>
    <property type="match status" value="1"/>
</dbReference>
<comment type="caution">
    <text evidence="13">Lacks conserved residue(s) required for the propagation of feature annotation.</text>
</comment>
<dbReference type="InterPro" id="IPR013221">
    <property type="entry name" value="Mur_ligase_cen"/>
</dbReference>
<feature type="domain" description="Mur ligase central" evidence="17">
    <location>
        <begin position="115"/>
        <end position="321"/>
    </location>
</feature>
<dbReference type="GO" id="GO:0005737">
    <property type="term" value="C:cytoplasm"/>
    <property type="evidence" value="ECO:0007669"/>
    <property type="project" value="UniProtKB-SubCell"/>
</dbReference>
<dbReference type="InterPro" id="IPR036565">
    <property type="entry name" value="Mur-like_cat_sf"/>
</dbReference>
<feature type="binding site" evidence="13">
    <location>
        <begin position="117"/>
        <end position="123"/>
    </location>
    <ligand>
        <name>ATP</name>
        <dbReference type="ChEBI" id="CHEBI:30616"/>
    </ligand>
</feature>
<comment type="subcellular location">
    <subcellularLocation>
        <location evidence="13 14">Cytoplasm</location>
    </subcellularLocation>
</comment>
<evidence type="ECO:0000256" key="12">
    <source>
        <dbReference type="ARBA" id="ARBA00081560"/>
    </source>
</evidence>
<comment type="caution">
    <text evidence="18">The sequence shown here is derived from an EMBL/GenBank/DDBJ whole genome shotgun (WGS) entry which is preliminary data.</text>
</comment>
<evidence type="ECO:0000256" key="9">
    <source>
        <dbReference type="ARBA" id="ARBA00072883"/>
    </source>
</evidence>
<keyword evidence="19" id="KW-1185">Reference proteome</keyword>
<dbReference type="Proteomes" id="UP001178354">
    <property type="component" value="Unassembled WGS sequence"/>
</dbReference>
<feature type="domain" description="Mur ligase N-terminal catalytic" evidence="15">
    <location>
        <begin position="30"/>
        <end position="101"/>
    </location>
</feature>
<dbReference type="GO" id="GO:0005524">
    <property type="term" value="F:ATP binding"/>
    <property type="evidence" value="ECO:0007669"/>
    <property type="project" value="UniProtKB-UniRule"/>
</dbReference>
<dbReference type="HAMAP" id="MF_00208">
    <property type="entry name" value="MurE"/>
    <property type="match status" value="1"/>
</dbReference>
<evidence type="ECO:0000256" key="8">
    <source>
        <dbReference type="ARBA" id="ARBA00066633"/>
    </source>
</evidence>
<dbReference type="NCBIfam" id="TIGR01085">
    <property type="entry name" value="murE"/>
    <property type="match status" value="1"/>
</dbReference>
<reference evidence="18" key="1">
    <citation type="journal article" date="2010" name="Int. J. Syst. Evol. Microbiol.">
        <title>Porticoccus litoralis gen. nov., sp. nov., a gammaproteobacterium isolated from the Yellow Sea.</title>
        <authorList>
            <person name="Oh H.M."/>
            <person name="Kim H."/>
            <person name="Kim K.M."/>
            <person name="Min G.S."/>
            <person name="Cho J.C."/>
        </authorList>
    </citation>
    <scope>NUCLEOTIDE SEQUENCE</scope>
    <source>
        <strain evidence="18">DSM 25064</strain>
    </source>
</reference>
<keyword evidence="13" id="KW-0547">Nucleotide-binding</keyword>
<organism evidence="18 19">
    <name type="scientific">Porticoccus litoralis</name>
    <dbReference type="NCBI Taxonomy" id="434086"/>
    <lineage>
        <taxon>Bacteria</taxon>
        <taxon>Pseudomonadati</taxon>
        <taxon>Pseudomonadota</taxon>
        <taxon>Gammaproteobacteria</taxon>
        <taxon>Cellvibrionales</taxon>
        <taxon>Porticoccaceae</taxon>
        <taxon>Porticoccus</taxon>
    </lineage>
</organism>
<evidence type="ECO:0000259" key="15">
    <source>
        <dbReference type="Pfam" id="PF01225"/>
    </source>
</evidence>
<comment type="PTM">
    <text evidence="13">Carboxylation is probably crucial for Mg(2+) binding and, consequently, for the gamma-phosphate positioning of ATP.</text>
</comment>
<feature type="short sequence motif" description="Meso-diaminopimelate recognition motif" evidence="13">
    <location>
        <begin position="416"/>
        <end position="419"/>
    </location>
</feature>
<dbReference type="InterPro" id="IPR000713">
    <property type="entry name" value="Mur_ligase_N"/>
</dbReference>
<feature type="binding site" evidence="13">
    <location>
        <position position="471"/>
    </location>
    <ligand>
        <name>meso-2,6-diaminopimelate</name>
        <dbReference type="ChEBI" id="CHEBI:57791"/>
    </ligand>
</feature>
<feature type="binding site" evidence="13">
    <location>
        <begin position="163"/>
        <end position="164"/>
    </location>
    <ligand>
        <name>UDP-N-acetyl-alpha-D-muramoyl-L-alanyl-D-glutamate</name>
        <dbReference type="ChEBI" id="CHEBI:83900"/>
    </ligand>
</feature>
<dbReference type="AlphaFoldDB" id="A0AAW8B3B9"/>
<dbReference type="GO" id="GO:0000287">
    <property type="term" value="F:magnesium ion binding"/>
    <property type="evidence" value="ECO:0007669"/>
    <property type="project" value="UniProtKB-UniRule"/>
</dbReference>
<evidence type="ECO:0000313" key="18">
    <source>
        <dbReference type="EMBL" id="MDP1520039.1"/>
    </source>
</evidence>
<evidence type="ECO:0000256" key="2">
    <source>
        <dbReference type="ARBA" id="ARBA00022618"/>
    </source>
</evidence>
<proteinExistence type="inferred from homology"/>
<feature type="binding site" evidence="13">
    <location>
        <position position="196"/>
    </location>
    <ligand>
        <name>UDP-N-acetyl-alpha-D-muramoyl-L-alanyl-D-glutamate</name>
        <dbReference type="ChEBI" id="CHEBI:83900"/>
    </ligand>
</feature>
<dbReference type="Pfam" id="PF02875">
    <property type="entry name" value="Mur_ligase_C"/>
    <property type="match status" value="1"/>
</dbReference>
<feature type="binding site" evidence="13">
    <location>
        <position position="198"/>
    </location>
    <ligand>
        <name>UDP-N-acetyl-alpha-D-muramoyl-L-alanyl-D-glutamate</name>
        <dbReference type="ChEBI" id="CHEBI:83900"/>
    </ligand>
</feature>
<dbReference type="GO" id="GO:0009252">
    <property type="term" value="P:peptidoglycan biosynthetic process"/>
    <property type="evidence" value="ECO:0007669"/>
    <property type="project" value="UniProtKB-UniRule"/>
</dbReference>
<dbReference type="InterPro" id="IPR035911">
    <property type="entry name" value="MurE/MurF_N"/>
</dbReference>
<keyword evidence="6 13" id="KW-0961">Cell wall biogenesis/degradation</keyword>
<evidence type="ECO:0000313" key="19">
    <source>
        <dbReference type="Proteomes" id="UP001178354"/>
    </source>
</evidence>
<comment type="pathway">
    <text evidence="13 14">Cell wall biogenesis; peptidoglycan biosynthesis.</text>
</comment>
<dbReference type="InterPro" id="IPR005761">
    <property type="entry name" value="UDP-N-AcMur-Glu-dNH2Pim_ligase"/>
</dbReference>
<evidence type="ECO:0000256" key="13">
    <source>
        <dbReference type="HAMAP-Rule" id="MF_00208"/>
    </source>
</evidence>
<dbReference type="EMBL" id="JAUUUU010000001">
    <property type="protein sequence ID" value="MDP1520039.1"/>
    <property type="molecule type" value="Genomic_DNA"/>
</dbReference>
<comment type="function">
    <text evidence="13">Catalyzes the addition of meso-diaminopimelic acid to the nucleotide precursor UDP-N-acetylmuramoyl-L-alanyl-D-glutamate (UMAG) in the biosynthesis of bacterial cell-wall peptidoglycan.</text>
</comment>
<feature type="domain" description="Mur ligase C-terminal" evidence="16">
    <location>
        <begin position="343"/>
        <end position="469"/>
    </location>
</feature>
<evidence type="ECO:0000256" key="14">
    <source>
        <dbReference type="RuleBase" id="RU004135"/>
    </source>
</evidence>
<dbReference type="SUPFAM" id="SSF63418">
    <property type="entry name" value="MurE/MurF N-terminal domain"/>
    <property type="match status" value="1"/>
</dbReference>
<dbReference type="SUPFAM" id="SSF53244">
    <property type="entry name" value="MurD-like peptide ligases, peptide-binding domain"/>
    <property type="match status" value="1"/>
</dbReference>
<evidence type="ECO:0000259" key="16">
    <source>
        <dbReference type="Pfam" id="PF02875"/>
    </source>
</evidence>
<feature type="binding site" evidence="13">
    <location>
        <begin position="416"/>
        <end position="419"/>
    </location>
    <ligand>
        <name>meso-2,6-diaminopimelate</name>
        <dbReference type="ChEBI" id="CHEBI:57791"/>
    </ligand>
</feature>
<protein>
    <recommendedName>
        <fullName evidence="9 13">UDP-N-acetylmuramoyl-L-alanyl-D-glutamate--2,6-diaminopimelate ligase</fullName>
        <ecNumber evidence="8 13">6.3.2.13</ecNumber>
    </recommendedName>
    <alternativeName>
        <fullName evidence="10 13">Meso-A2pm-adding enzyme</fullName>
    </alternativeName>
    <alternativeName>
        <fullName evidence="11 13">Meso-diaminopimelate-adding enzyme</fullName>
    </alternativeName>
    <alternativeName>
        <fullName evidence="12 13">UDP-MurNAc-L-Ala-D-Glu:meso-diaminopimelate ligase</fullName>
    </alternativeName>
    <alternativeName>
        <fullName evidence="13">UDP-MurNAc-tripeptide synthetase</fullName>
    </alternativeName>
    <alternativeName>
        <fullName evidence="13">UDP-N-acetylmuramyl-tripeptide synthetase</fullName>
    </alternativeName>
</protein>
<evidence type="ECO:0000256" key="10">
    <source>
        <dbReference type="ARBA" id="ARBA00075482"/>
    </source>
</evidence>
<keyword evidence="4 13" id="KW-0573">Peptidoglycan synthesis</keyword>
<dbReference type="SUPFAM" id="SSF53623">
    <property type="entry name" value="MurD-like peptide ligases, catalytic domain"/>
    <property type="match status" value="1"/>
</dbReference>
<sequence>MVATQMHTGVTLGELLSDLPLHDSLSSLVVTGLCLDSRQLRPGDLFFAIPGLAVDGRDFIEQASTAGAAVILAEAEGLQVSGANVIPVAGLSRKISDIAGRFYGEPSEHLTLTGVTGTNGKTTCSQLLAQLFSLAGRSSAVIGTLGHGTYRNGVVTLTDTGMTTPDAVVVQQLLAEYASANVEYLAMEVSSHSLDQYRVEGLRFTTAVFTNLSRDHLDYHGDLVSYAQAKMRLFSMVGLEQAVINVDDPVGAEIAANLPAGVELYGYSLSNPGAAISAMDIKLSPRGLEATVHTPWGVGQLSSSLLGRFNLENLLAVVAVACIQGLSLETVLSLIPRLQPVVGRMELVGDGKGPQVVIDYAHTPDALQKALMTLRDHCEKQLWCVFGCGGNRDAGKRPQMGGIAARYADRVVVTSDNPRHENADEILRDILSGITAQESVEMVADRAEAIRYAIANAADGDVILVAGKGHEDYQLVGDQRLPFSDHKEVRLALRQRGGRQ</sequence>
<evidence type="ECO:0000256" key="4">
    <source>
        <dbReference type="ARBA" id="ARBA00022984"/>
    </source>
</evidence>
<evidence type="ECO:0000256" key="3">
    <source>
        <dbReference type="ARBA" id="ARBA00022960"/>
    </source>
</evidence>
<keyword evidence="13" id="KW-0067">ATP-binding</keyword>
<keyword evidence="5 13" id="KW-0131">Cell cycle</keyword>
<dbReference type="Gene3D" id="3.40.1190.10">
    <property type="entry name" value="Mur-like, catalytic domain"/>
    <property type="match status" value="1"/>
</dbReference>
<feature type="binding site" evidence="13">
    <location>
        <position position="392"/>
    </location>
    <ligand>
        <name>meso-2,6-diaminopimelate</name>
        <dbReference type="ChEBI" id="CHEBI:57791"/>
    </ligand>
</feature>
<evidence type="ECO:0000256" key="5">
    <source>
        <dbReference type="ARBA" id="ARBA00023306"/>
    </source>
</evidence>
<accession>A0AAW8B3B9</accession>
<dbReference type="NCBIfam" id="NF001124">
    <property type="entry name" value="PRK00139.1-2"/>
    <property type="match status" value="1"/>
</dbReference>
<evidence type="ECO:0000256" key="6">
    <source>
        <dbReference type="ARBA" id="ARBA00023316"/>
    </source>
</evidence>
<dbReference type="InterPro" id="IPR036615">
    <property type="entry name" value="Mur_ligase_C_dom_sf"/>
</dbReference>
<keyword evidence="13" id="KW-0460">Magnesium</keyword>
<dbReference type="Pfam" id="PF01225">
    <property type="entry name" value="Mur_ligase"/>
    <property type="match status" value="1"/>
</dbReference>
<keyword evidence="13" id="KW-0963">Cytoplasm</keyword>
<feature type="binding site" evidence="13">
    <location>
        <position position="37"/>
    </location>
    <ligand>
        <name>UDP-N-acetyl-alpha-D-muramoyl-L-alanyl-D-glutamate</name>
        <dbReference type="ChEBI" id="CHEBI:83900"/>
    </ligand>
</feature>
<keyword evidence="13 18" id="KW-0436">Ligase</keyword>
<evidence type="ECO:0000256" key="1">
    <source>
        <dbReference type="ARBA" id="ARBA00005898"/>
    </source>
</evidence>
<name>A0AAW8B3B9_9GAMM</name>
<dbReference type="GO" id="GO:0008360">
    <property type="term" value="P:regulation of cell shape"/>
    <property type="evidence" value="ECO:0007669"/>
    <property type="project" value="UniProtKB-KW"/>
</dbReference>
<dbReference type="Pfam" id="PF08245">
    <property type="entry name" value="Mur_ligase_M"/>
    <property type="match status" value="1"/>
</dbReference>
<feature type="modified residue" description="N6-carboxylysine" evidence="13">
    <location>
        <position position="230"/>
    </location>
</feature>
<reference evidence="18" key="2">
    <citation type="submission" date="2023-08" db="EMBL/GenBank/DDBJ databases">
        <authorList>
            <person name="Luo J."/>
        </authorList>
    </citation>
    <scope>NUCLEOTIDE SEQUENCE</scope>
    <source>
        <strain evidence="18">DSM 25064</strain>
    </source>
</reference>
<evidence type="ECO:0000256" key="11">
    <source>
        <dbReference type="ARBA" id="ARBA00076158"/>
    </source>
</evidence>
<dbReference type="InterPro" id="IPR004101">
    <property type="entry name" value="Mur_ligase_C"/>
</dbReference>
<gene>
    <name evidence="13" type="primary">murE</name>
    <name evidence="18" type="ORF">Q8A57_03565</name>
</gene>
<dbReference type="GO" id="GO:0008765">
    <property type="term" value="F:UDP-N-acetylmuramoylalanyl-D-glutamate-2,6-diaminopimelate ligase activity"/>
    <property type="evidence" value="ECO:0007669"/>
    <property type="project" value="UniProtKB-UniRule"/>
</dbReference>
<feature type="binding site" evidence="13">
    <location>
        <position position="35"/>
    </location>
    <ligand>
        <name>UDP-N-acetyl-alpha-D-muramoyl-L-alanyl-D-glutamate</name>
        <dbReference type="ChEBI" id="CHEBI:83900"/>
    </ligand>
</feature>
<comment type="cofactor">
    <cofactor evidence="13">
        <name>Mg(2+)</name>
        <dbReference type="ChEBI" id="CHEBI:18420"/>
    </cofactor>
</comment>
<evidence type="ECO:0000259" key="17">
    <source>
        <dbReference type="Pfam" id="PF08245"/>
    </source>
</evidence>
<keyword evidence="2 13" id="KW-0132">Cell division</keyword>
<dbReference type="GO" id="GO:0051301">
    <property type="term" value="P:cell division"/>
    <property type="evidence" value="ECO:0007669"/>
    <property type="project" value="UniProtKB-KW"/>
</dbReference>
<dbReference type="PANTHER" id="PTHR23135:SF4">
    <property type="entry name" value="UDP-N-ACETYLMURAMOYL-L-ALANYL-D-GLUTAMATE--2,6-DIAMINOPIMELATE LIGASE MURE HOMOLOG, CHLOROPLASTIC"/>
    <property type="match status" value="1"/>
</dbReference>
<dbReference type="EC" id="6.3.2.13" evidence="8 13"/>
<feature type="binding site" evidence="13">
    <location>
        <position position="467"/>
    </location>
    <ligand>
        <name>meso-2,6-diaminopimelate</name>
        <dbReference type="ChEBI" id="CHEBI:57791"/>
    </ligand>
</feature>
<dbReference type="FunFam" id="3.90.190.20:FF:000006">
    <property type="entry name" value="UDP-N-acetylmuramoyl-L-alanyl-D-glutamate--2,6-diaminopimelate ligase"/>
    <property type="match status" value="1"/>
</dbReference>
<comment type="similarity">
    <text evidence="1 13">Belongs to the MurCDEF family. MurE subfamily.</text>
</comment>
<dbReference type="Gene3D" id="3.90.190.20">
    <property type="entry name" value="Mur ligase, C-terminal domain"/>
    <property type="match status" value="1"/>
</dbReference>
<keyword evidence="3 13" id="KW-0133">Cell shape</keyword>
<dbReference type="GO" id="GO:0071555">
    <property type="term" value="P:cell wall organization"/>
    <property type="evidence" value="ECO:0007669"/>
    <property type="project" value="UniProtKB-KW"/>
</dbReference>
<dbReference type="PANTHER" id="PTHR23135">
    <property type="entry name" value="MUR LIGASE FAMILY MEMBER"/>
    <property type="match status" value="1"/>
</dbReference>
<feature type="binding site" evidence="13">
    <location>
        <position position="190"/>
    </location>
    <ligand>
        <name>UDP-N-acetyl-alpha-D-muramoyl-L-alanyl-D-glutamate</name>
        <dbReference type="ChEBI" id="CHEBI:83900"/>
    </ligand>
</feature>
<dbReference type="Gene3D" id="3.40.1390.10">
    <property type="entry name" value="MurE/MurF, N-terminal domain"/>
    <property type="match status" value="1"/>
</dbReference>
<evidence type="ECO:0000256" key="7">
    <source>
        <dbReference type="ARBA" id="ARBA00050251"/>
    </source>
</evidence>
<dbReference type="RefSeq" id="WP_305169718.1">
    <property type="nucleotide sequence ID" value="NZ_JAUUUU010000001.1"/>
</dbReference>